<evidence type="ECO:0000256" key="5">
    <source>
        <dbReference type="ARBA" id="ARBA00022840"/>
    </source>
</evidence>
<dbReference type="Gene3D" id="3.10.20.70">
    <property type="entry name" value="Glutamine synthetase, N-terminal domain"/>
    <property type="match status" value="1"/>
</dbReference>
<dbReference type="PANTHER" id="PTHR43785:SF12">
    <property type="entry name" value="TYPE-1 GLUTAMINE SYNTHETASE 2"/>
    <property type="match status" value="1"/>
</dbReference>
<evidence type="ECO:0000256" key="8">
    <source>
        <dbReference type="SAM" id="Phobius"/>
    </source>
</evidence>
<dbReference type="Gene3D" id="3.30.590.10">
    <property type="entry name" value="Glutamine synthetase/guanido kinase, catalytic domain"/>
    <property type="match status" value="1"/>
</dbReference>
<dbReference type="SMART" id="SM01230">
    <property type="entry name" value="Gln-synt_C"/>
    <property type="match status" value="1"/>
</dbReference>
<dbReference type="GO" id="GO:0006542">
    <property type="term" value="P:glutamine biosynthetic process"/>
    <property type="evidence" value="ECO:0007669"/>
    <property type="project" value="InterPro"/>
</dbReference>
<dbReference type="Proteomes" id="UP000242254">
    <property type="component" value="Unassembled WGS sequence"/>
</dbReference>
<keyword evidence="3" id="KW-0436">Ligase</keyword>
<comment type="similarity">
    <text evidence="1 6 7">Belongs to the glutamine synthetase family.</text>
</comment>
<evidence type="ECO:0000259" key="9">
    <source>
        <dbReference type="PROSITE" id="PS51987"/>
    </source>
</evidence>
<protein>
    <recommendedName>
        <fullName evidence="2">Glutamine synthetase</fullName>
    </recommendedName>
</protein>
<dbReference type="InterPro" id="IPR014746">
    <property type="entry name" value="Gln_synth/guanido_kin_cat_dom"/>
</dbReference>
<sequence>MTKLTLDNIHQELESDIKVKVAAVDIDGVLRGKVMHKDKFLNIVKDGFGFCSVIFGWDISDKAYTTATEFAGEDASFFDLIAKVDLESYRRIPWEDNIPFFFVTLYHPHTNERLHCCPRSLLKDASEEYSKEWGITPYCGVEFEFYCFKETIENLTSKGYQSPTPLTLGMCGYSLLRPLENQEFYYNTFDWLKQFNVDIESWHTETGPGVFEAAVSYNKAVEMGDRGTLFKTSVKQIAKKYGIMASFMAKPYSDLPGCSGHMHFSLKNKEGENVFAVGEKSEKYPNMTKMMVWFVAGVLKALPSIMAILAPTIKSLKKRKSCNGCASYKRLVENFWAPVSVSWGFDSRHTAIRVIVPPSTSESASRIEMRVSGADINPHLALAAILKCGAWGIKTKQELPTGPSQSAKDVTHNERLARTLQEAIAAMEAKDSVARMVLGDSFVNHFVSTRKHEWNLWQVAVTDYELKRYMELV</sequence>
<dbReference type="GO" id="GO:0006576">
    <property type="term" value="P:biogenic amine metabolic process"/>
    <property type="evidence" value="ECO:0007669"/>
    <property type="project" value="UniProtKB-ARBA"/>
</dbReference>
<feature type="transmembrane region" description="Helical" evidence="8">
    <location>
        <begin position="290"/>
        <end position="310"/>
    </location>
</feature>
<keyword evidence="8" id="KW-0472">Membrane</keyword>
<evidence type="ECO:0000256" key="4">
    <source>
        <dbReference type="ARBA" id="ARBA00022741"/>
    </source>
</evidence>
<name>A0A2G4SUX3_RHIZD</name>
<keyword evidence="8" id="KW-0812">Transmembrane</keyword>
<proteinExistence type="inferred from homology"/>
<evidence type="ECO:0000313" key="10">
    <source>
        <dbReference type="EMBL" id="PHZ12560.1"/>
    </source>
</evidence>
<dbReference type="STRING" id="1340429.A0A2G4SUX3"/>
<accession>A0A2G4SUX3</accession>
<organism evidence="10 11">
    <name type="scientific">Rhizopus microsporus ATCC 52813</name>
    <dbReference type="NCBI Taxonomy" id="1340429"/>
    <lineage>
        <taxon>Eukaryota</taxon>
        <taxon>Fungi</taxon>
        <taxon>Fungi incertae sedis</taxon>
        <taxon>Mucoromycota</taxon>
        <taxon>Mucoromycotina</taxon>
        <taxon>Mucoromycetes</taxon>
        <taxon>Mucorales</taxon>
        <taxon>Mucorineae</taxon>
        <taxon>Rhizopodaceae</taxon>
        <taxon>Rhizopus</taxon>
    </lineage>
</organism>
<dbReference type="GO" id="GO:0016301">
    <property type="term" value="F:kinase activity"/>
    <property type="evidence" value="ECO:0007669"/>
    <property type="project" value="UniProtKB-KW"/>
</dbReference>
<dbReference type="EMBL" id="KZ303849">
    <property type="protein sequence ID" value="PHZ12560.1"/>
    <property type="molecule type" value="Genomic_DNA"/>
</dbReference>
<dbReference type="GO" id="GO:0005524">
    <property type="term" value="F:ATP binding"/>
    <property type="evidence" value="ECO:0007669"/>
    <property type="project" value="UniProtKB-KW"/>
</dbReference>
<dbReference type="InterPro" id="IPR008146">
    <property type="entry name" value="Gln_synth_cat_dom"/>
</dbReference>
<keyword evidence="10" id="KW-0418">Kinase</keyword>
<dbReference type="PANTHER" id="PTHR43785">
    <property type="entry name" value="GAMMA-GLUTAMYLPUTRESCINE SYNTHETASE"/>
    <property type="match status" value="1"/>
</dbReference>
<keyword evidence="4" id="KW-0547">Nucleotide-binding</keyword>
<evidence type="ECO:0000256" key="3">
    <source>
        <dbReference type="ARBA" id="ARBA00022598"/>
    </source>
</evidence>
<evidence type="ECO:0000256" key="7">
    <source>
        <dbReference type="RuleBase" id="RU000384"/>
    </source>
</evidence>
<keyword evidence="8" id="KW-1133">Transmembrane helix</keyword>
<keyword evidence="10" id="KW-0808">Transferase</keyword>
<dbReference type="InterPro" id="IPR036651">
    <property type="entry name" value="Gln_synt_N_sf"/>
</dbReference>
<keyword evidence="5" id="KW-0067">ATP-binding</keyword>
<reference evidence="10 11" key="1">
    <citation type="journal article" date="2016" name="Proc. Natl. Acad. Sci. U.S.A.">
        <title>Lipid metabolic changes in an early divergent fungus govern the establishment of a mutualistic symbiosis with endobacteria.</title>
        <authorList>
            <person name="Lastovetsky O.A."/>
            <person name="Gaspar M.L."/>
            <person name="Mondo S.J."/>
            <person name="LaButti K.M."/>
            <person name="Sandor L."/>
            <person name="Grigoriev I.V."/>
            <person name="Henry S.A."/>
            <person name="Pawlowska T.E."/>
        </authorList>
    </citation>
    <scope>NUCLEOTIDE SEQUENCE [LARGE SCALE GENOMIC DNA]</scope>
    <source>
        <strain evidence="10 11">ATCC 52813</strain>
    </source>
</reference>
<dbReference type="PROSITE" id="PS51987">
    <property type="entry name" value="GS_CATALYTIC"/>
    <property type="match status" value="1"/>
</dbReference>
<dbReference type="GeneID" id="35445558"/>
<dbReference type="GO" id="GO:0004356">
    <property type="term" value="F:glutamine synthetase activity"/>
    <property type="evidence" value="ECO:0007669"/>
    <property type="project" value="InterPro"/>
</dbReference>
<evidence type="ECO:0000256" key="6">
    <source>
        <dbReference type="PROSITE-ProRule" id="PRU01331"/>
    </source>
</evidence>
<dbReference type="AlphaFoldDB" id="A0A2G4SUX3"/>
<keyword evidence="11" id="KW-1185">Reference proteome</keyword>
<dbReference type="Pfam" id="PF00120">
    <property type="entry name" value="Gln-synt_C"/>
    <property type="match status" value="1"/>
</dbReference>
<gene>
    <name evidence="10" type="ORF">RHIMIDRAFT_308490</name>
</gene>
<evidence type="ECO:0000313" key="11">
    <source>
        <dbReference type="Proteomes" id="UP000242254"/>
    </source>
</evidence>
<dbReference type="FunFam" id="3.30.590.10:FF:000005">
    <property type="entry name" value="Probable glutamine synthetase"/>
    <property type="match status" value="1"/>
</dbReference>
<feature type="domain" description="GS catalytic" evidence="9">
    <location>
        <begin position="118"/>
        <end position="473"/>
    </location>
</feature>
<evidence type="ECO:0000256" key="1">
    <source>
        <dbReference type="ARBA" id="ARBA00009897"/>
    </source>
</evidence>
<dbReference type="SUPFAM" id="SSF55931">
    <property type="entry name" value="Glutamine synthetase/guanido kinase"/>
    <property type="match status" value="1"/>
</dbReference>
<evidence type="ECO:0000256" key="2">
    <source>
        <dbReference type="ARBA" id="ARBA00021364"/>
    </source>
</evidence>
<dbReference type="RefSeq" id="XP_023466268.1">
    <property type="nucleotide sequence ID" value="XM_023614569.1"/>
</dbReference>